<dbReference type="Proteomes" id="UP001501446">
    <property type="component" value="Unassembled WGS sequence"/>
</dbReference>
<comment type="similarity">
    <text evidence="3 7">Belongs to the IspD/TarI cytidylyltransferase family. IspD subfamily.</text>
</comment>
<evidence type="ECO:0000256" key="6">
    <source>
        <dbReference type="ARBA" id="ARBA00023229"/>
    </source>
</evidence>
<dbReference type="InterPro" id="IPR001228">
    <property type="entry name" value="IspD"/>
</dbReference>
<dbReference type="InterPro" id="IPR029044">
    <property type="entry name" value="Nucleotide-diphossugar_trans"/>
</dbReference>
<evidence type="ECO:0000256" key="2">
    <source>
        <dbReference type="ARBA" id="ARBA00004787"/>
    </source>
</evidence>
<keyword evidence="9" id="KW-1185">Reference proteome</keyword>
<keyword evidence="4 7" id="KW-0808">Transferase</keyword>
<feature type="site" description="Transition state stabilizer" evidence="7">
    <location>
        <position position="28"/>
    </location>
</feature>
<organism evidence="8 9">
    <name type="scientific">Kocuria gwangalliensis</name>
    <dbReference type="NCBI Taxonomy" id="501592"/>
    <lineage>
        <taxon>Bacteria</taxon>
        <taxon>Bacillati</taxon>
        <taxon>Actinomycetota</taxon>
        <taxon>Actinomycetes</taxon>
        <taxon>Micrococcales</taxon>
        <taxon>Micrococcaceae</taxon>
        <taxon>Kocuria</taxon>
    </lineage>
</organism>
<feature type="site" description="Transition state stabilizer" evidence="7">
    <location>
        <position position="35"/>
    </location>
</feature>
<dbReference type="EMBL" id="BAABLN010000010">
    <property type="protein sequence ID" value="GAA4695508.1"/>
    <property type="molecule type" value="Genomic_DNA"/>
</dbReference>
<dbReference type="InterPro" id="IPR050088">
    <property type="entry name" value="IspD/TarI_cytidylyltransf_bact"/>
</dbReference>
<evidence type="ECO:0000256" key="7">
    <source>
        <dbReference type="HAMAP-Rule" id="MF_00108"/>
    </source>
</evidence>
<name>A0ABP8WUE3_9MICC</name>
<dbReference type="Pfam" id="PF01128">
    <property type="entry name" value="IspD"/>
    <property type="match status" value="1"/>
</dbReference>
<sequence length="265" mass="27059">MALTDLSASPSVKDGLAIIVVAAGSGTRLGYGMPKALVPLAGRPILGIALESVARALPSARIIVTVPAGDTELSAIAVAHGAHAVTGGATRAQSVACALAAVDCAATYVLVHDAARCLVPARVITAVVAALAAGERAVVPVLPVNDTVRGVDAQGHSAGTVDRSGLRAVQTPQGFDADLLVDVNRQAGLLELDDQGALTPVNRVADPEGITDDASLIERFARHVPVTLVAGHDESFKITRPFDLVTARAVLEERAHRAVADHVAD</sequence>
<evidence type="ECO:0000256" key="3">
    <source>
        <dbReference type="ARBA" id="ARBA00009789"/>
    </source>
</evidence>
<feature type="site" description="Positions MEP for the nucleophilic attack" evidence="7">
    <location>
        <position position="163"/>
    </location>
</feature>
<reference evidence="9" key="1">
    <citation type="journal article" date="2019" name="Int. J. Syst. Evol. Microbiol.">
        <title>The Global Catalogue of Microorganisms (GCM) 10K type strain sequencing project: providing services to taxonomists for standard genome sequencing and annotation.</title>
        <authorList>
            <consortium name="The Broad Institute Genomics Platform"/>
            <consortium name="The Broad Institute Genome Sequencing Center for Infectious Disease"/>
            <person name="Wu L."/>
            <person name="Ma J."/>
        </authorList>
    </citation>
    <scope>NUCLEOTIDE SEQUENCE [LARGE SCALE GENOMIC DNA]</scope>
    <source>
        <strain evidence="9">JCM 18958</strain>
    </source>
</reference>
<dbReference type="SUPFAM" id="SSF53448">
    <property type="entry name" value="Nucleotide-diphospho-sugar transferases"/>
    <property type="match status" value="1"/>
</dbReference>
<dbReference type="CDD" id="cd02516">
    <property type="entry name" value="CDP-ME_synthetase"/>
    <property type="match status" value="1"/>
</dbReference>
<dbReference type="PROSITE" id="PS01295">
    <property type="entry name" value="ISPD"/>
    <property type="match status" value="1"/>
</dbReference>
<dbReference type="EC" id="2.7.7.60" evidence="7"/>
<comment type="catalytic activity">
    <reaction evidence="1 7">
        <text>2-C-methyl-D-erythritol 4-phosphate + CTP + H(+) = 4-CDP-2-C-methyl-D-erythritol + diphosphate</text>
        <dbReference type="Rhea" id="RHEA:13429"/>
        <dbReference type="ChEBI" id="CHEBI:15378"/>
        <dbReference type="ChEBI" id="CHEBI:33019"/>
        <dbReference type="ChEBI" id="CHEBI:37563"/>
        <dbReference type="ChEBI" id="CHEBI:57823"/>
        <dbReference type="ChEBI" id="CHEBI:58262"/>
        <dbReference type="EC" id="2.7.7.60"/>
    </reaction>
</comment>
<evidence type="ECO:0000256" key="1">
    <source>
        <dbReference type="ARBA" id="ARBA00001282"/>
    </source>
</evidence>
<evidence type="ECO:0000313" key="8">
    <source>
        <dbReference type="EMBL" id="GAA4695508.1"/>
    </source>
</evidence>
<evidence type="ECO:0000313" key="9">
    <source>
        <dbReference type="Proteomes" id="UP001501446"/>
    </source>
</evidence>
<dbReference type="GO" id="GO:0016779">
    <property type="term" value="F:nucleotidyltransferase activity"/>
    <property type="evidence" value="ECO:0007669"/>
    <property type="project" value="UniProtKB-KW"/>
</dbReference>
<dbReference type="RefSeq" id="WP_345310879.1">
    <property type="nucleotide sequence ID" value="NZ_BAABLN010000010.1"/>
</dbReference>
<dbReference type="Gene3D" id="3.90.550.10">
    <property type="entry name" value="Spore Coat Polysaccharide Biosynthesis Protein SpsA, Chain A"/>
    <property type="match status" value="1"/>
</dbReference>
<evidence type="ECO:0000256" key="4">
    <source>
        <dbReference type="ARBA" id="ARBA00022679"/>
    </source>
</evidence>
<gene>
    <name evidence="7 8" type="primary">ispD</name>
    <name evidence="8" type="ORF">GCM10025781_11580</name>
</gene>
<keyword evidence="6 7" id="KW-0414">Isoprene biosynthesis</keyword>
<dbReference type="PANTHER" id="PTHR32125:SF4">
    <property type="entry name" value="2-C-METHYL-D-ERYTHRITOL 4-PHOSPHATE CYTIDYLYLTRANSFERASE, CHLOROPLASTIC"/>
    <property type="match status" value="1"/>
</dbReference>
<dbReference type="InterPro" id="IPR034683">
    <property type="entry name" value="IspD/TarI"/>
</dbReference>
<dbReference type="PANTHER" id="PTHR32125">
    <property type="entry name" value="2-C-METHYL-D-ERYTHRITOL 4-PHOSPHATE CYTIDYLYLTRANSFERASE, CHLOROPLASTIC"/>
    <property type="match status" value="1"/>
</dbReference>
<comment type="function">
    <text evidence="7">Catalyzes the formation of 4-diphosphocytidyl-2-C-methyl-D-erythritol from CTP and 2-C-methyl-D-erythritol 4-phosphate (MEP).</text>
</comment>
<evidence type="ECO:0000256" key="5">
    <source>
        <dbReference type="ARBA" id="ARBA00022695"/>
    </source>
</evidence>
<accession>A0ABP8WUE3</accession>
<dbReference type="InterPro" id="IPR018294">
    <property type="entry name" value="ISPD_synthase_CS"/>
</dbReference>
<protein>
    <recommendedName>
        <fullName evidence="7">2-C-methyl-D-erythritol 4-phosphate cytidylyltransferase</fullName>
        <ecNumber evidence="7">2.7.7.60</ecNumber>
    </recommendedName>
    <alternativeName>
        <fullName evidence="7">4-diphosphocytidyl-2C-methyl-D-erythritol synthase</fullName>
    </alternativeName>
    <alternativeName>
        <fullName evidence="7">MEP cytidylyltransferase</fullName>
        <shortName evidence="7">MCT</shortName>
    </alternativeName>
</protein>
<keyword evidence="5 7" id="KW-0548">Nucleotidyltransferase</keyword>
<comment type="caution">
    <text evidence="8">The sequence shown here is derived from an EMBL/GenBank/DDBJ whole genome shotgun (WGS) entry which is preliminary data.</text>
</comment>
<proteinExistence type="inferred from homology"/>
<dbReference type="HAMAP" id="MF_00108">
    <property type="entry name" value="IspD"/>
    <property type="match status" value="1"/>
</dbReference>
<feature type="site" description="Positions MEP for the nucleophilic attack" evidence="7">
    <location>
        <position position="237"/>
    </location>
</feature>
<comment type="pathway">
    <text evidence="2 7">Isoprenoid biosynthesis; isopentenyl diphosphate biosynthesis via DXP pathway; isopentenyl diphosphate from 1-deoxy-D-xylulose 5-phosphate: step 2/6.</text>
</comment>